<keyword evidence="1" id="KW-0732">Signal</keyword>
<evidence type="ECO:0000313" key="2">
    <source>
        <dbReference type="EMBL" id="EHO63086.1"/>
    </source>
</evidence>
<name>H1D051_9FIRM</name>
<dbReference type="AlphaFoldDB" id="H1D051"/>
<protein>
    <recommendedName>
        <fullName evidence="4">DUF4367 domain-containing protein</fullName>
    </recommendedName>
</protein>
<comment type="caution">
    <text evidence="2">The sequence shown here is derived from an EMBL/GenBank/DDBJ whole genome shotgun (WGS) entry which is preliminary data.</text>
</comment>
<dbReference type="RefSeq" id="WP_008859485.1">
    <property type="nucleotide sequence ID" value="NZ_JH591187.1"/>
</dbReference>
<dbReference type="EMBL" id="ADLT01000023">
    <property type="protein sequence ID" value="EHO63086.1"/>
    <property type="molecule type" value="Genomic_DNA"/>
</dbReference>
<dbReference type="Proteomes" id="UP000003277">
    <property type="component" value="Unassembled WGS sequence"/>
</dbReference>
<feature type="chain" id="PRO_5039043256" description="DUF4367 domain-containing protein" evidence="1">
    <location>
        <begin position="20"/>
        <end position="148"/>
    </location>
</feature>
<evidence type="ECO:0008006" key="4">
    <source>
        <dbReference type="Google" id="ProtNLM"/>
    </source>
</evidence>
<organism evidence="2 3">
    <name type="scientific">Dialister succinatiphilus YIT 11850</name>
    <dbReference type="NCBI Taxonomy" id="742743"/>
    <lineage>
        <taxon>Bacteria</taxon>
        <taxon>Bacillati</taxon>
        <taxon>Bacillota</taxon>
        <taxon>Negativicutes</taxon>
        <taxon>Veillonellales</taxon>
        <taxon>Veillonellaceae</taxon>
        <taxon>Dialister</taxon>
    </lineage>
</organism>
<proteinExistence type="predicted"/>
<reference evidence="2 3" key="1">
    <citation type="submission" date="2011-11" db="EMBL/GenBank/DDBJ databases">
        <title>The Genome Sequence of Dialister succinatiphilus YIT 11850.</title>
        <authorList>
            <consortium name="The Broad Institute Genome Sequencing Platform"/>
            <person name="Earl A."/>
            <person name="Ward D."/>
            <person name="Feldgarden M."/>
            <person name="Gevers D."/>
            <person name="Morotomi M."/>
            <person name="Young S.K."/>
            <person name="Zeng Q."/>
            <person name="Gargeya S."/>
            <person name="Fitzgerald M."/>
            <person name="Haas B."/>
            <person name="Abouelleil A."/>
            <person name="Alvarado L."/>
            <person name="Arachchi H.M."/>
            <person name="Berlin A."/>
            <person name="Brown A."/>
            <person name="Chapman S.B."/>
            <person name="Dunbar C."/>
            <person name="Gearin G."/>
            <person name="Goldberg J."/>
            <person name="Griggs A."/>
            <person name="Gujja S."/>
            <person name="Heiman D."/>
            <person name="Howarth C."/>
            <person name="Lui A."/>
            <person name="MacDonald P.J.P."/>
            <person name="Montmayeur A."/>
            <person name="Murphy C."/>
            <person name="Neiman D."/>
            <person name="Pearson M."/>
            <person name="Priest M."/>
            <person name="Roberts A."/>
            <person name="Saif S."/>
            <person name="Shea T."/>
            <person name="Sisk P."/>
            <person name="Stolte C."/>
            <person name="Sykes S."/>
            <person name="Wortman J."/>
            <person name="Nusbaum C."/>
            <person name="Birren B."/>
        </authorList>
    </citation>
    <scope>NUCLEOTIDE SEQUENCE [LARGE SCALE GENOMIC DNA]</scope>
    <source>
        <strain evidence="2 3">YIT 11850</strain>
    </source>
</reference>
<evidence type="ECO:0000256" key="1">
    <source>
        <dbReference type="SAM" id="SignalP"/>
    </source>
</evidence>
<gene>
    <name evidence="2" type="ORF">HMPREF9453_00989</name>
</gene>
<dbReference type="PROSITE" id="PS51257">
    <property type="entry name" value="PROKAR_LIPOPROTEIN"/>
    <property type="match status" value="1"/>
</dbReference>
<keyword evidence="3" id="KW-1185">Reference proteome</keyword>
<feature type="signal peptide" evidence="1">
    <location>
        <begin position="1"/>
        <end position="19"/>
    </location>
</feature>
<accession>H1D051</accession>
<evidence type="ECO:0000313" key="3">
    <source>
        <dbReference type="Proteomes" id="UP000003277"/>
    </source>
</evidence>
<dbReference type="PATRIC" id="fig|742743.3.peg.1014"/>
<dbReference type="OrthoDB" id="9978808at2"/>
<dbReference type="HOGENOM" id="CLU_1755926_0_0_9"/>
<sequence length="148" mass="16772">MNHLKLKAASLLFSVVLLAGCGLTDEKITMKPETGENIQVTLDRGDDFSMEESSGVLVVYQKKKVMMRCAFISREQEQAQRASIITMPFEIHREEENYISYSMAGPDGMVNYYMYPVGKKTWLYAATHLPPEAAEKVLSRIHFKEGSE</sequence>
<dbReference type="STRING" id="742743.HMPREF9453_00989"/>